<evidence type="ECO:0000259" key="1">
    <source>
        <dbReference type="Pfam" id="PF01431"/>
    </source>
</evidence>
<keyword evidence="3" id="KW-1185">Reference proteome</keyword>
<evidence type="ECO:0000313" key="3">
    <source>
        <dbReference type="Proteomes" id="UP001075354"/>
    </source>
</evidence>
<dbReference type="PANTHER" id="PTHR11733">
    <property type="entry name" value="ZINC METALLOPROTEASE FAMILY M13 NEPRILYSIN-RELATED"/>
    <property type="match status" value="1"/>
</dbReference>
<dbReference type="InterPro" id="IPR000718">
    <property type="entry name" value="Peptidase_M13"/>
</dbReference>
<organism evidence="2 3">
    <name type="scientific">Megalurothrips usitatus</name>
    <name type="common">bean blossom thrips</name>
    <dbReference type="NCBI Taxonomy" id="439358"/>
    <lineage>
        <taxon>Eukaryota</taxon>
        <taxon>Metazoa</taxon>
        <taxon>Ecdysozoa</taxon>
        <taxon>Arthropoda</taxon>
        <taxon>Hexapoda</taxon>
        <taxon>Insecta</taxon>
        <taxon>Pterygota</taxon>
        <taxon>Neoptera</taxon>
        <taxon>Paraneoptera</taxon>
        <taxon>Thysanoptera</taxon>
        <taxon>Terebrantia</taxon>
        <taxon>Thripoidea</taxon>
        <taxon>Thripidae</taxon>
        <taxon>Megalurothrips</taxon>
    </lineage>
</organism>
<name>A0AAV7X927_9NEOP</name>
<dbReference type="PANTHER" id="PTHR11733:SF224">
    <property type="entry name" value="NEPRILYSIN-2"/>
    <property type="match status" value="1"/>
</dbReference>
<dbReference type="Proteomes" id="UP001075354">
    <property type="component" value="Chromosome 11"/>
</dbReference>
<dbReference type="Pfam" id="PF01431">
    <property type="entry name" value="Peptidase_M13"/>
    <property type="match status" value="1"/>
</dbReference>
<dbReference type="AlphaFoldDB" id="A0AAV7X927"/>
<reference evidence="2" key="1">
    <citation type="submission" date="2022-12" db="EMBL/GenBank/DDBJ databases">
        <title>Chromosome-level genome assembly of the bean flower thrips Megalurothrips usitatus.</title>
        <authorList>
            <person name="Ma L."/>
            <person name="Liu Q."/>
            <person name="Li H."/>
            <person name="Cai W."/>
        </authorList>
    </citation>
    <scope>NUCLEOTIDE SEQUENCE</scope>
    <source>
        <strain evidence="2">Cailab_2022a</strain>
    </source>
</reference>
<gene>
    <name evidence="2" type="ORF">ONE63_001673</name>
</gene>
<sequence length="221" mass="24449">MVLFPGFLSDLSEPGRLDGLTYGLLGSLIGHEISHAFDSEGISRNGDGIVGEQWRDDVTKKVFDRQVRRIEEHYGNLTLEGAFAKVNGTTTRNENMADITGELLAYRAYLRLREKVGGEEPGLQIPLQTGNRVQGPVLSARQLFWVSYASCYCSAYSPEMIDAELLLDRDDAHLPNYYRVTGSLMNLKEFAAAFSCPSGSYMNPTQKILVWGSGTNDVQGD</sequence>
<dbReference type="EMBL" id="JAPTSV010000011">
    <property type="protein sequence ID" value="KAJ1522483.1"/>
    <property type="molecule type" value="Genomic_DNA"/>
</dbReference>
<comment type="caution">
    <text evidence="2">The sequence shown here is derived from an EMBL/GenBank/DDBJ whole genome shotgun (WGS) entry which is preliminary data.</text>
</comment>
<protein>
    <recommendedName>
        <fullName evidence="1">Peptidase M13 C-terminal domain-containing protein</fullName>
    </recommendedName>
</protein>
<feature type="domain" description="Peptidase M13 C-terminal" evidence="1">
    <location>
        <begin position="21"/>
        <end position="207"/>
    </location>
</feature>
<dbReference type="InterPro" id="IPR024079">
    <property type="entry name" value="MetalloPept_cat_dom_sf"/>
</dbReference>
<dbReference type="GO" id="GO:0016485">
    <property type="term" value="P:protein processing"/>
    <property type="evidence" value="ECO:0007669"/>
    <property type="project" value="TreeGrafter"/>
</dbReference>
<dbReference type="SUPFAM" id="SSF55486">
    <property type="entry name" value="Metalloproteases ('zincins'), catalytic domain"/>
    <property type="match status" value="1"/>
</dbReference>
<dbReference type="InterPro" id="IPR018497">
    <property type="entry name" value="Peptidase_M13_C"/>
</dbReference>
<dbReference type="PROSITE" id="PS51885">
    <property type="entry name" value="NEPRILYSIN"/>
    <property type="match status" value="1"/>
</dbReference>
<dbReference type="GO" id="GO:0004222">
    <property type="term" value="F:metalloendopeptidase activity"/>
    <property type="evidence" value="ECO:0007669"/>
    <property type="project" value="InterPro"/>
</dbReference>
<dbReference type="GO" id="GO:0005886">
    <property type="term" value="C:plasma membrane"/>
    <property type="evidence" value="ECO:0007669"/>
    <property type="project" value="TreeGrafter"/>
</dbReference>
<evidence type="ECO:0000313" key="2">
    <source>
        <dbReference type="EMBL" id="KAJ1522483.1"/>
    </source>
</evidence>
<accession>A0AAV7X927</accession>
<proteinExistence type="predicted"/>
<dbReference type="Gene3D" id="3.40.390.10">
    <property type="entry name" value="Collagenase (Catalytic Domain)"/>
    <property type="match status" value="1"/>
</dbReference>